<protein>
    <recommendedName>
        <fullName evidence="2">MORN repeat-containing protein 5</fullName>
    </recommendedName>
</protein>
<dbReference type="Proteomes" id="UP001516400">
    <property type="component" value="Unassembled WGS sequence"/>
</dbReference>
<keyword evidence="6" id="KW-0966">Cell projection</keyword>
<dbReference type="SUPFAM" id="SSF82185">
    <property type="entry name" value="Histone H3 K4-specific methyltransferase SET7/9 N-terminal domain"/>
    <property type="match status" value="1"/>
</dbReference>
<keyword evidence="3" id="KW-0677">Repeat</keyword>
<evidence type="ECO:0000256" key="1">
    <source>
        <dbReference type="ARBA" id="ARBA00004230"/>
    </source>
</evidence>
<evidence type="ECO:0000256" key="4">
    <source>
        <dbReference type="ARBA" id="ARBA00022846"/>
    </source>
</evidence>
<dbReference type="EMBL" id="JABFTP020000124">
    <property type="protein sequence ID" value="KAL3279263.1"/>
    <property type="molecule type" value="Genomic_DNA"/>
</dbReference>
<comment type="caution">
    <text evidence="8">The sequence shown here is derived from an EMBL/GenBank/DDBJ whole genome shotgun (WGS) entry which is preliminary data.</text>
</comment>
<reference evidence="8 9" key="1">
    <citation type="journal article" date="2021" name="BMC Biol.">
        <title>Horizontally acquired antibacterial genes associated with adaptive radiation of ladybird beetles.</title>
        <authorList>
            <person name="Li H.S."/>
            <person name="Tang X.F."/>
            <person name="Huang Y.H."/>
            <person name="Xu Z.Y."/>
            <person name="Chen M.L."/>
            <person name="Du X.Y."/>
            <person name="Qiu B.Y."/>
            <person name="Chen P.T."/>
            <person name="Zhang W."/>
            <person name="Slipinski A."/>
            <person name="Escalona H.E."/>
            <person name="Waterhouse R.M."/>
            <person name="Zwick A."/>
            <person name="Pang H."/>
        </authorList>
    </citation>
    <scope>NUCLEOTIDE SEQUENCE [LARGE SCALE GENOMIC DNA]</scope>
    <source>
        <strain evidence="8">SYSU2018</strain>
    </source>
</reference>
<dbReference type="PANTHER" id="PTHR46437">
    <property type="entry name" value="MORN REPEAT-CONTAINING PROTEIN 5"/>
    <property type="match status" value="1"/>
</dbReference>
<evidence type="ECO:0000256" key="7">
    <source>
        <dbReference type="SAM" id="Coils"/>
    </source>
</evidence>
<sequence>MTEKRLKWGQLKTQKDLQSVLRKYDWTQTNKYSVDVQSLKGYATGSIYVGEWSATDMDGIGTFILPHGVVYEGHMKDGMFHGKGVLIYPLGQMVVGEWYEGEITSWRFKYRNIEQCKLETYCKQPDRRFLTTLYNELLPAGREYLTNAQPTRNIPDGCYDVVDGFYNPKTLWVHSSKNFSNVLYMPAPRRIPVDINIFKDDGTRFIRKVPFVPIYRTSQWIEENCRKAWDESTGFKPEYYEYWFSGRQDHERYLDMKVESQGGKFVWNESICDEVLAYFELLADRKKRIREEINKQEKSRENVEEKSEIITIGSTEEKSTIDESKNVDLKEEEVEELKREQFYKTVTINDQNSSPIN</sequence>
<accession>A0ABD2NKP7</accession>
<keyword evidence="9" id="KW-1185">Reference proteome</keyword>
<comment type="subcellular location">
    <subcellularLocation>
        <location evidence="1">Cell projection</location>
        <location evidence="1">Cilium</location>
        <location evidence="1">Flagellum</location>
    </subcellularLocation>
</comment>
<dbReference type="InterPro" id="IPR003409">
    <property type="entry name" value="MORN"/>
</dbReference>
<keyword evidence="4" id="KW-0282">Flagellum</keyword>
<dbReference type="AlphaFoldDB" id="A0ABD2NKP7"/>
<dbReference type="Gene3D" id="2.20.110.10">
    <property type="entry name" value="Histone H3 K4-specific methyltransferase SET7/9 N-terminal domain"/>
    <property type="match status" value="1"/>
</dbReference>
<dbReference type="PANTHER" id="PTHR46437:SF1">
    <property type="entry name" value="MORN REPEAT-CONTAINING PROTEIN 5"/>
    <property type="match status" value="1"/>
</dbReference>
<keyword evidence="7" id="KW-0175">Coiled coil</keyword>
<name>A0ABD2NKP7_9CUCU</name>
<evidence type="ECO:0000256" key="6">
    <source>
        <dbReference type="ARBA" id="ARBA00023273"/>
    </source>
</evidence>
<feature type="coiled-coil region" evidence="7">
    <location>
        <begin position="279"/>
        <end position="340"/>
    </location>
</feature>
<gene>
    <name evidence="8" type="ORF">HHI36_016775</name>
</gene>
<evidence type="ECO:0000256" key="5">
    <source>
        <dbReference type="ARBA" id="ARBA00023069"/>
    </source>
</evidence>
<evidence type="ECO:0000256" key="2">
    <source>
        <dbReference type="ARBA" id="ARBA00016322"/>
    </source>
</evidence>
<dbReference type="Pfam" id="PF02493">
    <property type="entry name" value="MORN"/>
    <property type="match status" value="2"/>
</dbReference>
<organism evidence="8 9">
    <name type="scientific">Cryptolaemus montrouzieri</name>
    <dbReference type="NCBI Taxonomy" id="559131"/>
    <lineage>
        <taxon>Eukaryota</taxon>
        <taxon>Metazoa</taxon>
        <taxon>Ecdysozoa</taxon>
        <taxon>Arthropoda</taxon>
        <taxon>Hexapoda</taxon>
        <taxon>Insecta</taxon>
        <taxon>Pterygota</taxon>
        <taxon>Neoptera</taxon>
        <taxon>Endopterygota</taxon>
        <taxon>Coleoptera</taxon>
        <taxon>Polyphaga</taxon>
        <taxon>Cucujiformia</taxon>
        <taxon>Coccinelloidea</taxon>
        <taxon>Coccinellidae</taxon>
        <taxon>Scymninae</taxon>
        <taxon>Scymnini</taxon>
        <taxon>Cryptolaemus</taxon>
    </lineage>
</organism>
<dbReference type="GO" id="GO:0031514">
    <property type="term" value="C:motile cilium"/>
    <property type="evidence" value="ECO:0007669"/>
    <property type="project" value="UniProtKB-SubCell"/>
</dbReference>
<evidence type="ECO:0000256" key="3">
    <source>
        <dbReference type="ARBA" id="ARBA00022737"/>
    </source>
</evidence>
<evidence type="ECO:0000313" key="9">
    <source>
        <dbReference type="Proteomes" id="UP001516400"/>
    </source>
</evidence>
<dbReference type="InterPro" id="IPR042814">
    <property type="entry name" value="Morn5"/>
</dbReference>
<dbReference type="SMART" id="SM00698">
    <property type="entry name" value="MORN"/>
    <property type="match status" value="2"/>
</dbReference>
<evidence type="ECO:0000313" key="8">
    <source>
        <dbReference type="EMBL" id="KAL3279263.1"/>
    </source>
</evidence>
<proteinExistence type="predicted"/>
<keyword evidence="5" id="KW-0969">Cilium</keyword>